<keyword evidence="6 13" id="KW-0812">Transmembrane</keyword>
<evidence type="ECO:0000256" key="13">
    <source>
        <dbReference type="HAMAP-Rule" id="MF_01810"/>
    </source>
</evidence>
<dbReference type="Pfam" id="PF14849">
    <property type="entry name" value="YidC_periplas"/>
    <property type="match status" value="1"/>
</dbReference>
<evidence type="ECO:0000256" key="4">
    <source>
        <dbReference type="ARBA" id="ARBA00022448"/>
    </source>
</evidence>
<dbReference type="PRINTS" id="PR01900">
    <property type="entry name" value="YIDCPROTEIN"/>
</dbReference>
<evidence type="ECO:0000256" key="11">
    <source>
        <dbReference type="ARBA" id="ARBA00033245"/>
    </source>
</evidence>
<dbReference type="CDD" id="cd20070">
    <property type="entry name" value="5TM_YidC_Alb3"/>
    <property type="match status" value="1"/>
</dbReference>
<comment type="similarity">
    <text evidence="2 13">Belongs to the OXA1/ALB3/YidC family. Type 1 subfamily.</text>
</comment>
<dbReference type="InterPro" id="IPR038221">
    <property type="entry name" value="YidC_periplasmic_sf"/>
</dbReference>
<evidence type="ECO:0000256" key="8">
    <source>
        <dbReference type="ARBA" id="ARBA00022989"/>
    </source>
</evidence>
<dbReference type="NCBIfam" id="TIGR03593">
    <property type="entry name" value="yidC_nterm"/>
    <property type="match status" value="1"/>
</dbReference>
<evidence type="ECO:0000256" key="1">
    <source>
        <dbReference type="ARBA" id="ARBA00004429"/>
    </source>
</evidence>
<dbReference type="RefSeq" id="WP_308985416.1">
    <property type="nucleotide sequence ID" value="NZ_JARXIC010000016.1"/>
</dbReference>
<dbReference type="PANTHER" id="PTHR12428">
    <property type="entry name" value="OXA1"/>
    <property type="match status" value="1"/>
</dbReference>
<keyword evidence="18" id="KW-1185">Reference proteome</keyword>
<keyword evidence="7 13" id="KW-0653">Protein transport</keyword>
<keyword evidence="10 13" id="KW-0143">Chaperone</keyword>
<dbReference type="Gene3D" id="2.70.98.90">
    <property type="match status" value="1"/>
</dbReference>
<comment type="function">
    <text evidence="13">Required for the insertion and/or proper folding and/or complex formation of integral membrane proteins into the membrane. Involved in integration of membrane proteins that insert both dependently and independently of the Sec translocase complex, as well as at least some lipoproteins. Aids folding of multispanning membrane proteins.</text>
</comment>
<dbReference type="InterPro" id="IPR028055">
    <property type="entry name" value="YidC/Oxa/ALB_C"/>
</dbReference>
<keyword evidence="4 13" id="KW-0813">Transport</keyword>
<evidence type="ECO:0000256" key="12">
    <source>
        <dbReference type="ARBA" id="ARBA00033342"/>
    </source>
</evidence>
<dbReference type="InterPro" id="IPR001708">
    <property type="entry name" value="YidC/ALB3/OXA1/COX18"/>
</dbReference>
<feature type="transmembrane region" description="Helical" evidence="13">
    <location>
        <begin position="511"/>
        <end position="529"/>
    </location>
</feature>
<feature type="transmembrane region" description="Helical" evidence="13">
    <location>
        <begin position="465"/>
        <end position="485"/>
    </location>
</feature>
<evidence type="ECO:0000256" key="7">
    <source>
        <dbReference type="ARBA" id="ARBA00022927"/>
    </source>
</evidence>
<dbReference type="NCBIfam" id="TIGR03592">
    <property type="entry name" value="yidC_oxa1_cterm"/>
    <property type="match status" value="1"/>
</dbReference>
<proteinExistence type="inferred from homology"/>
<dbReference type="HAMAP" id="MF_01810">
    <property type="entry name" value="YidC_type1"/>
    <property type="match status" value="1"/>
</dbReference>
<evidence type="ECO:0000313" key="17">
    <source>
        <dbReference type="EMBL" id="MDQ8194954.1"/>
    </source>
</evidence>
<evidence type="ECO:0000256" key="2">
    <source>
        <dbReference type="ARBA" id="ARBA00010527"/>
    </source>
</evidence>
<feature type="transmembrane region" description="Helical" evidence="13">
    <location>
        <begin position="6"/>
        <end position="22"/>
    </location>
</feature>
<comment type="subunit">
    <text evidence="13">Interacts with the Sec translocase complex via SecD. Specifically interacts with transmembrane segments of nascent integral membrane proteins during membrane integration.</text>
</comment>
<evidence type="ECO:0000259" key="15">
    <source>
        <dbReference type="Pfam" id="PF02096"/>
    </source>
</evidence>
<organism evidence="17 18">
    <name type="scientific">Thalassobacterium sedimentorum</name>
    <dbReference type="NCBI Taxonomy" id="3041258"/>
    <lineage>
        <taxon>Bacteria</taxon>
        <taxon>Pseudomonadati</taxon>
        <taxon>Verrucomicrobiota</taxon>
        <taxon>Opitutia</taxon>
        <taxon>Puniceicoccales</taxon>
        <taxon>Coraliomargaritaceae</taxon>
        <taxon>Thalassobacterium</taxon>
    </lineage>
</organism>
<dbReference type="CDD" id="cd19961">
    <property type="entry name" value="EcYidC-like_peri"/>
    <property type="match status" value="1"/>
</dbReference>
<reference evidence="17 18" key="1">
    <citation type="submission" date="2023-04" db="EMBL/GenBank/DDBJ databases">
        <title>A novel bacteria isolated from coastal sediment.</title>
        <authorList>
            <person name="Liu X.-J."/>
            <person name="Du Z.-J."/>
        </authorList>
    </citation>
    <scope>NUCLEOTIDE SEQUENCE [LARGE SCALE GENOMIC DNA]</scope>
    <source>
        <strain evidence="17 18">SDUM461004</strain>
    </source>
</reference>
<feature type="transmembrane region" description="Helical" evidence="13">
    <location>
        <begin position="399"/>
        <end position="418"/>
    </location>
</feature>
<sequence length="619" mass="68331">MDKKNTILGVVFIAAGIGFMFWQSQQIEQQRIEQLQQAETLGAPAGQSTTPADAVISAVEGGRPSQADEPAVAVADLFVAAQDAEAGASEAPMREEKTVHLANDFIEAVFTTRGGAIKTVDFLQTKRGERDDYVFNQDGFLPALSLSYQSGDGAMREFALDYSIAEQTSDSITFVLDNGEGMVIRRSYRIAPSGSDAEPYMIEHSTVFENQSAVAINPRTIYFNLGTARPISEGKQSANYLNVGHFNGKDADFVPITKLTGSPGFLFGIGANQPSDQLEIEDRIEWASVKNQFFASVLSSADTLGDDLFIYPVAAADREDGQPGRPGISGSVGYEVGSLAAGEARSMDFQFFIGPKEFKRLQALGNQQDLVMQFGKFFGFFSKLLLSFMYAIHSVVPSWGWSIVIMTICIKLLFWPLTAKASKSQKRMAKIQGPMAEMKEKYKDNPQKIQQETLKLFKEHQVNPVAGCLPMLIQMPIFLGLFYMLRTASELRHEPFLWVNDLSLPDTQFEIGGFPINILPMIMGVTMFLQMSMMPVSPTADPMQQKIFKFLPFIFLIFLYNFASGLVVYWTVQNILTIVQQKIINSRPDEELKPAVATATSAARTKGKGSAPKAKAKRK</sequence>
<gene>
    <name evidence="13 17" type="primary">yidC</name>
    <name evidence="17" type="ORF">QEH59_10985</name>
</gene>
<dbReference type="PANTHER" id="PTHR12428:SF65">
    <property type="entry name" value="CYTOCHROME C OXIDASE ASSEMBLY PROTEIN COX18, MITOCHONDRIAL"/>
    <property type="match status" value="1"/>
</dbReference>
<comment type="caution">
    <text evidence="17">The sequence shown here is derived from an EMBL/GenBank/DDBJ whole genome shotgun (WGS) entry which is preliminary data.</text>
</comment>
<dbReference type="Pfam" id="PF02096">
    <property type="entry name" value="60KD_IMP"/>
    <property type="match status" value="1"/>
</dbReference>
<feature type="transmembrane region" description="Helical" evidence="13">
    <location>
        <begin position="550"/>
        <end position="572"/>
    </location>
</feature>
<evidence type="ECO:0000256" key="9">
    <source>
        <dbReference type="ARBA" id="ARBA00023136"/>
    </source>
</evidence>
<evidence type="ECO:0000256" key="14">
    <source>
        <dbReference type="SAM" id="MobiDB-lite"/>
    </source>
</evidence>
<dbReference type="InterPro" id="IPR047196">
    <property type="entry name" value="YidC_ALB_C"/>
</dbReference>
<evidence type="ECO:0000259" key="16">
    <source>
        <dbReference type="Pfam" id="PF14849"/>
    </source>
</evidence>
<comment type="subcellular location">
    <subcellularLocation>
        <location evidence="1">Cell inner membrane</location>
        <topology evidence="1">Multi-pass membrane protein</topology>
    </subcellularLocation>
    <subcellularLocation>
        <location evidence="13">Cell membrane</location>
        <topology evidence="13">Multi-pass membrane protein</topology>
    </subcellularLocation>
</comment>
<keyword evidence="8 13" id="KW-1133">Transmembrane helix</keyword>
<feature type="domain" description="Membrane insertase YidC/Oxa/ALB C-terminal" evidence="15">
    <location>
        <begin position="399"/>
        <end position="585"/>
    </location>
</feature>
<keyword evidence="5 13" id="KW-1003">Cell membrane</keyword>
<evidence type="ECO:0000256" key="10">
    <source>
        <dbReference type="ARBA" id="ARBA00023186"/>
    </source>
</evidence>
<evidence type="ECO:0000256" key="6">
    <source>
        <dbReference type="ARBA" id="ARBA00022692"/>
    </source>
</evidence>
<protein>
    <recommendedName>
        <fullName evidence="3 13">Membrane protein insertase YidC</fullName>
    </recommendedName>
    <alternativeName>
        <fullName evidence="12 13">Foldase YidC</fullName>
    </alternativeName>
    <alternativeName>
        <fullName evidence="11 13">Membrane integrase YidC</fullName>
    </alternativeName>
    <alternativeName>
        <fullName evidence="13">Membrane protein YidC</fullName>
    </alternativeName>
</protein>
<evidence type="ECO:0000256" key="5">
    <source>
        <dbReference type="ARBA" id="ARBA00022475"/>
    </source>
</evidence>
<dbReference type="InterPro" id="IPR019998">
    <property type="entry name" value="Membr_insert_YidC"/>
</dbReference>
<feature type="domain" description="Membrane insertase YidC N-terminal" evidence="16">
    <location>
        <begin position="99"/>
        <end position="386"/>
    </location>
</feature>
<accession>A0ABU1AJM3</accession>
<evidence type="ECO:0000313" key="18">
    <source>
        <dbReference type="Proteomes" id="UP001243717"/>
    </source>
</evidence>
<evidence type="ECO:0000256" key="3">
    <source>
        <dbReference type="ARBA" id="ARBA00015325"/>
    </source>
</evidence>
<dbReference type="PRINTS" id="PR00701">
    <property type="entry name" value="60KDINNERMP"/>
</dbReference>
<dbReference type="Proteomes" id="UP001243717">
    <property type="component" value="Unassembled WGS sequence"/>
</dbReference>
<name>A0ABU1AJM3_9BACT</name>
<dbReference type="EMBL" id="JARXIC010000016">
    <property type="protein sequence ID" value="MDQ8194954.1"/>
    <property type="molecule type" value="Genomic_DNA"/>
</dbReference>
<dbReference type="InterPro" id="IPR028053">
    <property type="entry name" value="Membr_insert_YidC_N"/>
</dbReference>
<keyword evidence="9 13" id="KW-0472">Membrane</keyword>
<feature type="region of interest" description="Disordered" evidence="14">
    <location>
        <begin position="590"/>
        <end position="619"/>
    </location>
</feature>